<name>A0A4R7D0S6_9SPHI</name>
<dbReference type="InterPro" id="IPR002347">
    <property type="entry name" value="SDR_fam"/>
</dbReference>
<dbReference type="FunFam" id="3.40.50.720:FF:000173">
    <property type="entry name" value="3-oxoacyl-[acyl-carrier protein] reductase"/>
    <property type="match status" value="1"/>
</dbReference>
<dbReference type="PANTHER" id="PTHR42879:SF2">
    <property type="entry name" value="3-OXOACYL-[ACYL-CARRIER-PROTEIN] REDUCTASE FABG"/>
    <property type="match status" value="1"/>
</dbReference>
<dbReference type="InterPro" id="IPR057326">
    <property type="entry name" value="KR_dom"/>
</dbReference>
<dbReference type="PRINTS" id="PR00080">
    <property type="entry name" value="SDRFAMILY"/>
</dbReference>
<dbReference type="Proteomes" id="UP000294752">
    <property type="component" value="Unassembled WGS sequence"/>
</dbReference>
<dbReference type="InterPro" id="IPR036291">
    <property type="entry name" value="NAD(P)-bd_dom_sf"/>
</dbReference>
<evidence type="ECO:0000313" key="4">
    <source>
        <dbReference type="EMBL" id="TDS14549.1"/>
    </source>
</evidence>
<dbReference type="OrthoDB" id="9803333at2"/>
<gene>
    <name evidence="4" type="ORF">B0I21_10342</name>
</gene>
<dbReference type="PRINTS" id="PR00081">
    <property type="entry name" value="GDHRDH"/>
</dbReference>
<dbReference type="AlphaFoldDB" id="A0A4R7D0S6"/>
<keyword evidence="5" id="KW-1185">Reference proteome</keyword>
<dbReference type="PANTHER" id="PTHR42879">
    <property type="entry name" value="3-OXOACYL-(ACYL-CARRIER-PROTEIN) REDUCTASE"/>
    <property type="match status" value="1"/>
</dbReference>
<dbReference type="SUPFAM" id="SSF51735">
    <property type="entry name" value="NAD(P)-binding Rossmann-fold domains"/>
    <property type="match status" value="1"/>
</dbReference>
<dbReference type="RefSeq" id="WP_133639611.1">
    <property type="nucleotide sequence ID" value="NZ_SNZV01000003.1"/>
</dbReference>
<reference evidence="4 5" key="1">
    <citation type="submission" date="2019-03" db="EMBL/GenBank/DDBJ databases">
        <title>Genomic Encyclopedia of Type Strains, Phase III (KMG-III): the genomes of soil and plant-associated and newly described type strains.</title>
        <authorList>
            <person name="Whitman W."/>
        </authorList>
    </citation>
    <scope>NUCLEOTIDE SEQUENCE [LARGE SCALE GENOMIC DNA]</scope>
    <source>
        <strain evidence="4 5">CGMCC 1.12801</strain>
    </source>
</reference>
<comment type="caution">
    <text evidence="4">The sequence shown here is derived from an EMBL/GenBank/DDBJ whole genome shotgun (WGS) entry which is preliminary data.</text>
</comment>
<feature type="domain" description="Ketoreductase" evidence="3">
    <location>
        <begin position="2"/>
        <end position="190"/>
    </location>
</feature>
<protein>
    <submittedName>
        <fullName evidence="4">3-oxoacyl-[acyl-carrier protein] reductase</fullName>
    </submittedName>
</protein>
<sequence length="243" mass="26099">MKSALVTGGSRGIGRAVCHKLAIELGYHVLINYKGNEAAAMETLNHIQAAGGSGELLQFDVSNAKDVLDVLGAWSAKNADAIVEVIVNNAGIAKDGLFMWMTPEDWSSVLHISLQGFYNVTNFFIQKLLRNRYGRIINIVSISGVKGTAGQVNYSAAKAGVIGATKALAQEVAKRNITVNAVAPGFIRTDMTQDMDEKELTKMIPLNRFGEVDEVADLVCFLASKKSSYITGEVININGGIYS</sequence>
<dbReference type="NCBIfam" id="NF004200">
    <property type="entry name" value="PRK05653.1-5"/>
    <property type="match status" value="1"/>
</dbReference>
<evidence type="ECO:0000313" key="5">
    <source>
        <dbReference type="Proteomes" id="UP000294752"/>
    </source>
</evidence>
<evidence type="ECO:0000259" key="3">
    <source>
        <dbReference type="SMART" id="SM00822"/>
    </source>
</evidence>
<dbReference type="SMART" id="SM00822">
    <property type="entry name" value="PKS_KR"/>
    <property type="match status" value="1"/>
</dbReference>
<proteinExistence type="inferred from homology"/>
<keyword evidence="2" id="KW-0560">Oxidoreductase</keyword>
<organism evidence="4 5">
    <name type="scientific">Sphingobacterium paludis</name>
    <dbReference type="NCBI Taxonomy" id="1476465"/>
    <lineage>
        <taxon>Bacteria</taxon>
        <taxon>Pseudomonadati</taxon>
        <taxon>Bacteroidota</taxon>
        <taxon>Sphingobacteriia</taxon>
        <taxon>Sphingobacteriales</taxon>
        <taxon>Sphingobacteriaceae</taxon>
        <taxon>Sphingobacterium</taxon>
    </lineage>
</organism>
<evidence type="ECO:0000256" key="1">
    <source>
        <dbReference type="ARBA" id="ARBA00006484"/>
    </source>
</evidence>
<dbReference type="NCBIfam" id="NF009466">
    <property type="entry name" value="PRK12826.1-2"/>
    <property type="match status" value="1"/>
</dbReference>
<dbReference type="Pfam" id="PF13561">
    <property type="entry name" value="adh_short_C2"/>
    <property type="match status" value="1"/>
</dbReference>
<dbReference type="GO" id="GO:0016491">
    <property type="term" value="F:oxidoreductase activity"/>
    <property type="evidence" value="ECO:0007669"/>
    <property type="project" value="UniProtKB-KW"/>
</dbReference>
<dbReference type="InterPro" id="IPR050259">
    <property type="entry name" value="SDR"/>
</dbReference>
<evidence type="ECO:0000256" key="2">
    <source>
        <dbReference type="ARBA" id="ARBA00023002"/>
    </source>
</evidence>
<accession>A0A4R7D0S6</accession>
<comment type="similarity">
    <text evidence="1">Belongs to the short-chain dehydrogenases/reductases (SDR) family.</text>
</comment>
<dbReference type="EMBL" id="SNZV01000003">
    <property type="protein sequence ID" value="TDS14549.1"/>
    <property type="molecule type" value="Genomic_DNA"/>
</dbReference>
<dbReference type="Gene3D" id="3.40.50.720">
    <property type="entry name" value="NAD(P)-binding Rossmann-like Domain"/>
    <property type="match status" value="1"/>
</dbReference>